<accession>A0ABT8KUP5</accession>
<dbReference type="Proteomes" id="UP001172082">
    <property type="component" value="Unassembled WGS sequence"/>
</dbReference>
<proteinExistence type="predicted"/>
<keyword evidence="1" id="KW-0732">Signal</keyword>
<evidence type="ECO:0000313" key="2">
    <source>
        <dbReference type="EMBL" id="MDN5203205.1"/>
    </source>
</evidence>
<dbReference type="EMBL" id="JAUJEA010000006">
    <property type="protein sequence ID" value="MDN5203205.1"/>
    <property type="molecule type" value="Genomic_DNA"/>
</dbReference>
<feature type="chain" id="PRO_5045133795" evidence="1">
    <location>
        <begin position="23"/>
        <end position="285"/>
    </location>
</feature>
<dbReference type="Pfam" id="PF13557">
    <property type="entry name" value="Phenol_MetA_deg"/>
    <property type="match status" value="1"/>
</dbReference>
<evidence type="ECO:0000313" key="3">
    <source>
        <dbReference type="Proteomes" id="UP001172082"/>
    </source>
</evidence>
<sequence length="285" mass="31134">MNKFIKSVIIIVLCLLSVSSFAGGGWTQKKGKGFFKLGFWWINSDRYYTPNGQIIPIVTTGIYNTSIYGEYGFTDRLTGVVYLPFFSRATLNEQVAASTGELLAPGDASNTIGDTDISLKYGLIQNKPFVLSATLTLGLPLGSPTGGDTKVLQTGDGEFNQMITLDASRSFGKVPVYISASVGFNNRTENFSDEIRIGAEAGYTFKQKLTLIARIYNLSSLENGDDSETQANGVFSNNTEFFTFSPEVVYNFNEQWGASVSYGKAFSGKRILASPSYSFGVFFKL</sequence>
<gene>
    <name evidence="2" type="ORF">QQ008_17580</name>
</gene>
<feature type="signal peptide" evidence="1">
    <location>
        <begin position="1"/>
        <end position="22"/>
    </location>
</feature>
<protein>
    <submittedName>
        <fullName evidence="2">Transporter</fullName>
    </submittedName>
</protein>
<organism evidence="2 3">
    <name type="scientific">Splendidivirga corallicola</name>
    <dbReference type="NCBI Taxonomy" id="3051826"/>
    <lineage>
        <taxon>Bacteria</taxon>
        <taxon>Pseudomonadati</taxon>
        <taxon>Bacteroidota</taxon>
        <taxon>Cytophagia</taxon>
        <taxon>Cytophagales</taxon>
        <taxon>Splendidivirgaceae</taxon>
        <taxon>Splendidivirga</taxon>
    </lineage>
</organism>
<evidence type="ECO:0000256" key="1">
    <source>
        <dbReference type="SAM" id="SignalP"/>
    </source>
</evidence>
<reference evidence="2" key="1">
    <citation type="submission" date="2023-06" db="EMBL/GenBank/DDBJ databases">
        <title>Genomic of Parafulvivirga corallium.</title>
        <authorList>
            <person name="Wang G."/>
        </authorList>
    </citation>
    <scope>NUCLEOTIDE SEQUENCE</scope>
    <source>
        <strain evidence="2">BMA10</strain>
    </source>
</reference>
<keyword evidence="3" id="KW-1185">Reference proteome</keyword>
<comment type="caution">
    <text evidence="2">The sequence shown here is derived from an EMBL/GenBank/DDBJ whole genome shotgun (WGS) entry which is preliminary data.</text>
</comment>
<name>A0ABT8KUP5_9BACT</name>
<dbReference type="InterPro" id="IPR025737">
    <property type="entry name" value="FApF"/>
</dbReference>
<dbReference type="RefSeq" id="WP_346753226.1">
    <property type="nucleotide sequence ID" value="NZ_JAUJEA010000006.1"/>
</dbReference>